<comment type="similarity">
    <text evidence="2 6">Belongs to the peroxisomal membrane protein PXMP2/4 family.</text>
</comment>
<evidence type="ECO:0000256" key="3">
    <source>
        <dbReference type="ARBA" id="ARBA00022692"/>
    </source>
</evidence>
<dbReference type="Pfam" id="PF04117">
    <property type="entry name" value="Mpv17_PMP22"/>
    <property type="match status" value="1"/>
</dbReference>
<keyword evidence="8" id="KW-1185">Reference proteome</keyword>
<dbReference type="PANTHER" id="PTHR11266">
    <property type="entry name" value="PEROXISOMAL MEMBRANE PROTEIN 2, PXMP2 MPV17"/>
    <property type="match status" value="1"/>
</dbReference>
<dbReference type="GO" id="GO:0061668">
    <property type="term" value="P:mitochondrial ribosome assembly"/>
    <property type="evidence" value="ECO:0007669"/>
    <property type="project" value="TreeGrafter"/>
</dbReference>
<protein>
    <submittedName>
        <fullName evidence="7">MPV17L2 protein</fullName>
    </submittedName>
</protein>
<sequence length="212" mass="23980">MFAPWIRTLSKNLFGRYLLVTNVVSGGILLATGDVIQQTIELAGPNNGQKRDWSRTGRMCIIGTLMGPFNHFWYKMLDFYLPGTTFKTITRKILCDQVVAAPFFASFFLIGMGSLEGESIETSIADLKKKFWAIYLADWTVWPPAQAINFYFMPSHLRVIYVNTITLGWDTYLSYVKHRDANGKRAALASLEKEEIVIPANVELNGNIKKAQ</sequence>
<dbReference type="AlphaFoldDB" id="A0A8J9YWS8"/>
<comment type="subcellular location">
    <subcellularLocation>
        <location evidence="1">Membrane</location>
        <topology evidence="1">Multi-pass membrane protein</topology>
    </subcellularLocation>
</comment>
<dbReference type="Proteomes" id="UP000838412">
    <property type="component" value="Chromosome 13"/>
</dbReference>
<dbReference type="GO" id="GO:0016020">
    <property type="term" value="C:membrane"/>
    <property type="evidence" value="ECO:0007669"/>
    <property type="project" value="UniProtKB-SubCell"/>
</dbReference>
<name>A0A8J9YWS8_BRALA</name>
<dbReference type="GO" id="GO:0005739">
    <property type="term" value="C:mitochondrion"/>
    <property type="evidence" value="ECO:0007669"/>
    <property type="project" value="TreeGrafter"/>
</dbReference>
<dbReference type="InterPro" id="IPR007248">
    <property type="entry name" value="Mpv17_PMP22"/>
</dbReference>
<dbReference type="PANTHER" id="PTHR11266:SF8">
    <property type="entry name" value="MPV17-LIKE PROTEIN 2"/>
    <property type="match status" value="1"/>
</dbReference>
<keyword evidence="5" id="KW-0472">Membrane</keyword>
<evidence type="ECO:0000313" key="8">
    <source>
        <dbReference type="Proteomes" id="UP000838412"/>
    </source>
</evidence>
<evidence type="ECO:0000256" key="2">
    <source>
        <dbReference type="ARBA" id="ARBA00006824"/>
    </source>
</evidence>
<organism evidence="7 8">
    <name type="scientific">Branchiostoma lanceolatum</name>
    <name type="common">Common lancelet</name>
    <name type="synonym">Amphioxus lanceolatum</name>
    <dbReference type="NCBI Taxonomy" id="7740"/>
    <lineage>
        <taxon>Eukaryota</taxon>
        <taxon>Metazoa</taxon>
        <taxon>Chordata</taxon>
        <taxon>Cephalochordata</taxon>
        <taxon>Leptocardii</taxon>
        <taxon>Amphioxiformes</taxon>
        <taxon>Branchiostomatidae</taxon>
        <taxon>Branchiostoma</taxon>
    </lineage>
</organism>
<evidence type="ECO:0000313" key="7">
    <source>
        <dbReference type="EMBL" id="CAH1243148.1"/>
    </source>
</evidence>
<evidence type="ECO:0000256" key="4">
    <source>
        <dbReference type="ARBA" id="ARBA00022989"/>
    </source>
</evidence>
<evidence type="ECO:0000256" key="1">
    <source>
        <dbReference type="ARBA" id="ARBA00004141"/>
    </source>
</evidence>
<gene>
    <name evidence="7" type="primary">MPV17L2</name>
    <name evidence="7" type="ORF">BLAG_LOCUS6246</name>
</gene>
<evidence type="ECO:0000256" key="6">
    <source>
        <dbReference type="RuleBase" id="RU363053"/>
    </source>
</evidence>
<keyword evidence="4" id="KW-1133">Transmembrane helix</keyword>
<reference evidence="7" key="1">
    <citation type="submission" date="2022-01" db="EMBL/GenBank/DDBJ databases">
        <authorList>
            <person name="Braso-Vives M."/>
        </authorList>
    </citation>
    <scope>NUCLEOTIDE SEQUENCE</scope>
</reference>
<dbReference type="OrthoDB" id="10267969at2759"/>
<dbReference type="EMBL" id="OV696698">
    <property type="protein sequence ID" value="CAH1243148.1"/>
    <property type="molecule type" value="Genomic_DNA"/>
</dbReference>
<keyword evidence="3" id="KW-0812">Transmembrane</keyword>
<accession>A0A8J9YWS8</accession>
<evidence type="ECO:0000256" key="5">
    <source>
        <dbReference type="ARBA" id="ARBA00023136"/>
    </source>
</evidence>
<proteinExistence type="inferred from homology"/>